<gene>
    <name evidence="2" type="ordered locus">Cphamn1_0243</name>
</gene>
<dbReference type="OrthoDB" id="9881757at2"/>
<proteinExistence type="predicted"/>
<dbReference type="HOGENOM" id="CLU_2895810_0_0_10"/>
<dbReference type="EMBL" id="CP001101">
    <property type="protein sequence ID" value="ACE03212.1"/>
    <property type="molecule type" value="Genomic_DNA"/>
</dbReference>
<accession>B3EKY5</accession>
<reference evidence="2" key="1">
    <citation type="submission" date="2008-06" db="EMBL/GenBank/DDBJ databases">
        <title>Complete sequence of Chlorobium phaeobacteroides BS1.</title>
        <authorList>
            <consortium name="US DOE Joint Genome Institute"/>
            <person name="Lucas S."/>
            <person name="Copeland A."/>
            <person name="Lapidus A."/>
            <person name="Glavina del Rio T."/>
            <person name="Dalin E."/>
            <person name="Tice H."/>
            <person name="Bruce D."/>
            <person name="Goodwin L."/>
            <person name="Pitluck S."/>
            <person name="Schmutz J."/>
            <person name="Larimer F."/>
            <person name="Land M."/>
            <person name="Hauser L."/>
            <person name="Kyrpides N."/>
            <person name="Ovchinnikova G."/>
            <person name="Li T."/>
            <person name="Liu Z."/>
            <person name="Zhao F."/>
            <person name="Overmann J."/>
            <person name="Bryant D.A."/>
            <person name="Richardson P."/>
        </authorList>
    </citation>
    <scope>NUCLEOTIDE SEQUENCE [LARGE SCALE GENOMIC DNA]</scope>
    <source>
        <strain evidence="2">BS1</strain>
    </source>
</reference>
<dbReference type="KEGG" id="cpb:Cphamn1_0243"/>
<protein>
    <submittedName>
        <fullName evidence="2">Uncharacterized protein</fullName>
    </submittedName>
</protein>
<feature type="region of interest" description="Disordered" evidence="1">
    <location>
        <begin position="43"/>
        <end position="62"/>
    </location>
</feature>
<evidence type="ECO:0000313" key="2">
    <source>
        <dbReference type="EMBL" id="ACE03212.1"/>
    </source>
</evidence>
<dbReference type="AlphaFoldDB" id="B3EKY5"/>
<name>B3EKY5_CHLPB</name>
<sequence length="62" mass="7200">MQSAKFSDIKIQLQIDDDTVYYFAVDNSGNIILRKKTDDYELGQKDIGKPESDDSWQDRLDL</sequence>
<evidence type="ECO:0000256" key="1">
    <source>
        <dbReference type="SAM" id="MobiDB-lite"/>
    </source>
</evidence>
<organism evidence="2">
    <name type="scientific">Chlorobium phaeobacteroides (strain BS1)</name>
    <dbReference type="NCBI Taxonomy" id="331678"/>
    <lineage>
        <taxon>Bacteria</taxon>
        <taxon>Pseudomonadati</taxon>
        <taxon>Chlorobiota</taxon>
        <taxon>Chlorobiia</taxon>
        <taxon>Chlorobiales</taxon>
        <taxon>Chlorobiaceae</taxon>
        <taxon>Chlorobium/Pelodictyon group</taxon>
        <taxon>Chlorobium</taxon>
    </lineage>
</organism>